<feature type="transmembrane region" description="Helical" evidence="4">
    <location>
        <begin position="351"/>
        <end position="372"/>
    </location>
</feature>
<dbReference type="AlphaFoldDB" id="A0A369QDM0"/>
<dbReference type="PANTHER" id="PTHR42910:SF1">
    <property type="entry name" value="MAJOR FACILITATOR SUPERFAMILY (MFS) PROFILE DOMAIN-CONTAINING PROTEIN"/>
    <property type="match status" value="1"/>
</dbReference>
<feature type="transmembrane region" description="Helical" evidence="4">
    <location>
        <begin position="87"/>
        <end position="105"/>
    </location>
</feature>
<feature type="transmembrane region" description="Helical" evidence="4">
    <location>
        <begin position="55"/>
        <end position="75"/>
    </location>
</feature>
<dbReference type="CDD" id="cd17324">
    <property type="entry name" value="MFS_NepI_like"/>
    <property type="match status" value="1"/>
</dbReference>
<feature type="transmembrane region" description="Helical" evidence="4">
    <location>
        <begin position="175"/>
        <end position="194"/>
    </location>
</feature>
<dbReference type="Proteomes" id="UP000253727">
    <property type="component" value="Unassembled WGS sequence"/>
</dbReference>
<evidence type="ECO:0000256" key="4">
    <source>
        <dbReference type="SAM" id="Phobius"/>
    </source>
</evidence>
<accession>A0A369QDM0</accession>
<dbReference type="InterPro" id="IPR036259">
    <property type="entry name" value="MFS_trans_sf"/>
</dbReference>
<feature type="transmembrane region" description="Helical" evidence="4">
    <location>
        <begin position="225"/>
        <end position="249"/>
    </location>
</feature>
<feature type="transmembrane region" description="Helical" evidence="4">
    <location>
        <begin position="144"/>
        <end position="163"/>
    </location>
</feature>
<feature type="transmembrane region" description="Helical" evidence="4">
    <location>
        <begin position="384"/>
        <end position="402"/>
    </location>
</feature>
<dbReference type="GO" id="GO:0022857">
    <property type="term" value="F:transmembrane transporter activity"/>
    <property type="evidence" value="ECO:0007669"/>
    <property type="project" value="InterPro"/>
</dbReference>
<feature type="domain" description="Major facilitator superfamily (MFS) profile" evidence="5">
    <location>
        <begin position="21"/>
        <end position="407"/>
    </location>
</feature>
<dbReference type="Pfam" id="PF07690">
    <property type="entry name" value="MFS_1"/>
    <property type="match status" value="1"/>
</dbReference>
<proteinExistence type="predicted"/>
<dbReference type="EMBL" id="QBKA01000002">
    <property type="protein sequence ID" value="RDC60378.1"/>
    <property type="molecule type" value="Genomic_DNA"/>
</dbReference>
<sequence>MLLADSEPASLTSPARLSKAQEYSLAVAAAVVTANAYYIHPIIGDVADHFGVSTAGIGLVPALNQLALAVGILLLLPLGDRYSNRSLTIVFTIGQCAGLLAMTLAQSFTVFAAGSTLLGFFTIAPYLLPAYASKRVAPERLGHVTAILTAGVIFGILVARVGAGVMAEYFGWRSVYWAASAAMIAITLTLPRIMEKGSRDKSVSKLAYGALLASLLSLVRSHREILLSGAIQGIGFGQFIALWLGLALHLTGPDMGYGTDVVGYLAGFAAVSVATTPYWGRLADRIGPRKARVGFCVVQTAGIALLLPFGYNLWLLMIPILIGNIVGPAIDVTSRMTFLSLEPELRTRLTTIYIVLMFIGGAIGSIAGTAIYDVFGWTGVASTVLASCVALTAIAVLGYRLYGDRDKAA</sequence>
<feature type="transmembrane region" description="Helical" evidence="4">
    <location>
        <begin position="111"/>
        <end position="132"/>
    </location>
</feature>
<organism evidence="6 7">
    <name type="scientific">Alteripontixanthobacter maritimus</name>
    <dbReference type="NCBI Taxonomy" id="2161824"/>
    <lineage>
        <taxon>Bacteria</taxon>
        <taxon>Pseudomonadati</taxon>
        <taxon>Pseudomonadota</taxon>
        <taxon>Alphaproteobacteria</taxon>
        <taxon>Sphingomonadales</taxon>
        <taxon>Erythrobacteraceae</taxon>
        <taxon>Alteripontixanthobacter</taxon>
    </lineage>
</organism>
<gene>
    <name evidence="6" type="ORF">HME9302_01583</name>
</gene>
<dbReference type="InterPro" id="IPR020846">
    <property type="entry name" value="MFS_dom"/>
</dbReference>
<feature type="transmembrane region" description="Helical" evidence="4">
    <location>
        <begin position="261"/>
        <end position="279"/>
    </location>
</feature>
<reference evidence="6 7" key="1">
    <citation type="submission" date="2018-04" db="EMBL/GenBank/DDBJ databases">
        <title>Altererythrobacter sp. HME9302 genome sequencing and assembly.</title>
        <authorList>
            <person name="Kang H."/>
            <person name="Kim H."/>
            <person name="Joh K."/>
        </authorList>
    </citation>
    <scope>NUCLEOTIDE SEQUENCE [LARGE SCALE GENOMIC DNA]</scope>
    <source>
        <strain evidence="6 7">HME9302</strain>
    </source>
</reference>
<evidence type="ECO:0000256" key="2">
    <source>
        <dbReference type="ARBA" id="ARBA00022989"/>
    </source>
</evidence>
<dbReference type="PANTHER" id="PTHR42910">
    <property type="entry name" value="TRANSPORTER SCO4007-RELATED"/>
    <property type="match status" value="1"/>
</dbReference>
<dbReference type="Gene3D" id="1.20.1250.20">
    <property type="entry name" value="MFS general substrate transporter like domains"/>
    <property type="match status" value="1"/>
</dbReference>
<keyword evidence="3 4" id="KW-0472">Membrane</keyword>
<evidence type="ECO:0000313" key="6">
    <source>
        <dbReference type="EMBL" id="RDC60378.1"/>
    </source>
</evidence>
<evidence type="ECO:0000313" key="7">
    <source>
        <dbReference type="Proteomes" id="UP000253727"/>
    </source>
</evidence>
<name>A0A369QDM0_9SPHN</name>
<comment type="caution">
    <text evidence="6">The sequence shown here is derived from an EMBL/GenBank/DDBJ whole genome shotgun (WGS) entry which is preliminary data.</text>
</comment>
<evidence type="ECO:0000256" key="1">
    <source>
        <dbReference type="ARBA" id="ARBA00022692"/>
    </source>
</evidence>
<dbReference type="InterPro" id="IPR011701">
    <property type="entry name" value="MFS"/>
</dbReference>
<evidence type="ECO:0000259" key="5">
    <source>
        <dbReference type="PROSITE" id="PS50850"/>
    </source>
</evidence>
<evidence type="ECO:0000256" key="3">
    <source>
        <dbReference type="ARBA" id="ARBA00023136"/>
    </source>
</evidence>
<keyword evidence="2 4" id="KW-1133">Transmembrane helix</keyword>
<dbReference type="SUPFAM" id="SSF103473">
    <property type="entry name" value="MFS general substrate transporter"/>
    <property type="match status" value="1"/>
</dbReference>
<keyword evidence="1 4" id="KW-0812">Transmembrane</keyword>
<feature type="transmembrane region" description="Helical" evidence="4">
    <location>
        <begin position="291"/>
        <end position="307"/>
    </location>
</feature>
<feature type="transmembrane region" description="Helical" evidence="4">
    <location>
        <begin position="23"/>
        <end position="43"/>
    </location>
</feature>
<keyword evidence="7" id="KW-1185">Reference proteome</keyword>
<dbReference type="PROSITE" id="PS50850">
    <property type="entry name" value="MFS"/>
    <property type="match status" value="1"/>
</dbReference>
<protein>
    <submittedName>
        <fullName evidence="6">Putative transporter YgaY</fullName>
    </submittedName>
</protein>